<proteinExistence type="predicted"/>
<accession>A0A8H5GUE6</accession>
<sequence length="119" mass="12736">MLLRRPLHIDIDKSALQLMPSPTSSNLPAAPVEAQSAPSGGARRRRRQGRAGTGMSLFSTVALLNVYSPKWCLGPVDGTPVDTAPTNQAVFGTVSAINTIETVTHTTQTSIQMFNQSHH</sequence>
<comment type="caution">
    <text evidence="2">The sequence shown here is derived from an EMBL/GenBank/DDBJ whole genome shotgun (WGS) entry which is preliminary data.</text>
</comment>
<keyword evidence="3" id="KW-1185">Reference proteome</keyword>
<dbReference type="EMBL" id="JAACJM010000009">
    <property type="protein sequence ID" value="KAF5371247.1"/>
    <property type="molecule type" value="Genomic_DNA"/>
</dbReference>
<evidence type="ECO:0000256" key="1">
    <source>
        <dbReference type="SAM" id="MobiDB-lite"/>
    </source>
</evidence>
<evidence type="ECO:0000313" key="2">
    <source>
        <dbReference type="EMBL" id="KAF5371247.1"/>
    </source>
</evidence>
<organism evidence="2 3">
    <name type="scientific">Tetrapyrgos nigripes</name>
    <dbReference type="NCBI Taxonomy" id="182062"/>
    <lineage>
        <taxon>Eukaryota</taxon>
        <taxon>Fungi</taxon>
        <taxon>Dikarya</taxon>
        <taxon>Basidiomycota</taxon>
        <taxon>Agaricomycotina</taxon>
        <taxon>Agaricomycetes</taxon>
        <taxon>Agaricomycetidae</taxon>
        <taxon>Agaricales</taxon>
        <taxon>Marasmiineae</taxon>
        <taxon>Marasmiaceae</taxon>
        <taxon>Tetrapyrgos</taxon>
    </lineage>
</organism>
<evidence type="ECO:0000313" key="3">
    <source>
        <dbReference type="Proteomes" id="UP000559256"/>
    </source>
</evidence>
<protein>
    <submittedName>
        <fullName evidence="2">Uncharacterized protein</fullName>
    </submittedName>
</protein>
<dbReference type="Proteomes" id="UP000559256">
    <property type="component" value="Unassembled WGS sequence"/>
</dbReference>
<reference evidence="2 3" key="1">
    <citation type="journal article" date="2020" name="ISME J.">
        <title>Uncovering the hidden diversity of litter-decomposition mechanisms in mushroom-forming fungi.</title>
        <authorList>
            <person name="Floudas D."/>
            <person name="Bentzer J."/>
            <person name="Ahren D."/>
            <person name="Johansson T."/>
            <person name="Persson P."/>
            <person name="Tunlid A."/>
        </authorList>
    </citation>
    <scope>NUCLEOTIDE SEQUENCE [LARGE SCALE GENOMIC DNA]</scope>
    <source>
        <strain evidence="2 3">CBS 291.85</strain>
    </source>
</reference>
<dbReference type="AlphaFoldDB" id="A0A8H5GUE6"/>
<gene>
    <name evidence="2" type="ORF">D9758_004313</name>
</gene>
<name>A0A8H5GUE6_9AGAR</name>
<feature type="region of interest" description="Disordered" evidence="1">
    <location>
        <begin position="18"/>
        <end position="53"/>
    </location>
</feature>